<dbReference type="Gene3D" id="3.40.30.10">
    <property type="entry name" value="Glutaredoxin"/>
    <property type="match status" value="1"/>
</dbReference>
<evidence type="ECO:0000313" key="12">
    <source>
        <dbReference type="Proteomes" id="UP001149400"/>
    </source>
</evidence>
<dbReference type="Pfam" id="PF10589">
    <property type="entry name" value="NADH_4Fe-4S"/>
    <property type="match status" value="1"/>
</dbReference>
<organism evidence="11 12">
    <name type="scientific">Enterovibrio gelatinilyticus</name>
    <dbReference type="NCBI Taxonomy" id="2899819"/>
    <lineage>
        <taxon>Bacteria</taxon>
        <taxon>Pseudomonadati</taxon>
        <taxon>Pseudomonadota</taxon>
        <taxon>Gammaproteobacteria</taxon>
        <taxon>Vibrionales</taxon>
        <taxon>Vibrionaceae</taxon>
        <taxon>Enterovibrio</taxon>
    </lineage>
</organism>
<proteinExistence type="inferred from homology"/>
<evidence type="ECO:0000256" key="8">
    <source>
        <dbReference type="ARBA" id="ARBA00031578"/>
    </source>
</evidence>
<feature type="domain" description="NADH-ubiquinone oxidoreductase 51kDa subunit iron-sulphur binding" evidence="10">
    <location>
        <begin position="484"/>
        <end position="529"/>
    </location>
</feature>
<dbReference type="Pfam" id="PF01512">
    <property type="entry name" value="Complex1_51K"/>
    <property type="match status" value="1"/>
</dbReference>
<accession>A0ABT5QVH9</accession>
<sequence length="610" mass="66724">MSNKVEAIITRYQRRRERLIDMLIAVQESEGYISDSSVNVLASGLNLSPLDVRETLSFYHFLRDTPSGKHSIYLADTVIARMNGYQEVKEALEDAVGCAFGSVSADGEIGLFDTQCIGLSDQEPAMLVDGIPFTRLTPDKVRTLLAALKAGVSPAALANPKGYANDTFDYIESLVESNIRQPGPIFFGQKVNIERVISDAVTQLPVEVIDAMSTSRLRGRGGAGFSAGLKWRLCHDAPGETKYVICNADEGEPGTFKDRVILTHCPEQVFAGMVIAGHAIGAKEGIIYLRYEYRHMVPYLEKTLQSMREEKLLGRRIAGNAKFDFDIRIQLGAGAYICGDESALIESCEGKRGTPRVKPPFPVHKGFMGCPTAVNNVETLANVSRIFEKGAKWYESMGTKESAGTRLISVSGDVDKPGVYEIEWGISLSDVLDLISAKNPRVAQISGPSGECVSVAKDGNRIFSYKDLSCNGSLMVFSYERNLLDIIQQFMHFFVEESCGICVPCRAGNVELYNKISLIIEGRAVEQDLDEILAWSKIVRGASRCGLGTTSPKPIITSLLAFPEEYNQRITTQHGPLLASFDLNAALSEFTVATQTLNSTSSDQSVEVSK</sequence>
<evidence type="ECO:0000256" key="4">
    <source>
        <dbReference type="ARBA" id="ARBA00022485"/>
    </source>
</evidence>
<comment type="similarity">
    <text evidence="2">Belongs to the complex I 51 kDa subunit family.</text>
</comment>
<dbReference type="PANTHER" id="PTHR43578:SF3">
    <property type="entry name" value="NADH-QUINONE OXIDOREDUCTASE SUBUNIT F"/>
    <property type="match status" value="1"/>
</dbReference>
<dbReference type="SUPFAM" id="SSF142019">
    <property type="entry name" value="Nqo1 FMN-binding domain-like"/>
    <property type="match status" value="1"/>
</dbReference>
<evidence type="ECO:0000313" key="11">
    <source>
        <dbReference type="EMBL" id="MDD1791620.1"/>
    </source>
</evidence>
<dbReference type="InterPro" id="IPR011538">
    <property type="entry name" value="Nuo51_FMN-bd"/>
</dbReference>
<comment type="cofactor">
    <cofactor evidence="1">
        <name>FMN</name>
        <dbReference type="ChEBI" id="CHEBI:58210"/>
    </cofactor>
</comment>
<dbReference type="RefSeq" id="WP_274162573.1">
    <property type="nucleotide sequence ID" value="NZ_JAJUBC010000001.1"/>
</dbReference>
<dbReference type="InterPro" id="IPR037207">
    <property type="entry name" value="Nuop51_4Fe4S-bd_sf"/>
</dbReference>
<keyword evidence="5" id="KW-0479">Metal-binding</keyword>
<dbReference type="InterPro" id="IPR036249">
    <property type="entry name" value="Thioredoxin-like_sf"/>
</dbReference>
<dbReference type="SUPFAM" id="SSF52833">
    <property type="entry name" value="Thioredoxin-like"/>
    <property type="match status" value="1"/>
</dbReference>
<dbReference type="Gene3D" id="3.40.50.11540">
    <property type="entry name" value="NADH-ubiquinone oxidoreductase 51kDa subunit"/>
    <property type="match status" value="1"/>
</dbReference>
<evidence type="ECO:0000256" key="5">
    <source>
        <dbReference type="ARBA" id="ARBA00022723"/>
    </source>
</evidence>
<protein>
    <recommendedName>
        <fullName evidence="3">NADH-quinone oxidoreductase subunit F</fullName>
    </recommendedName>
    <alternativeName>
        <fullName evidence="8">NADH dehydrogenase I subunit F</fullName>
    </alternativeName>
    <alternativeName>
        <fullName evidence="9">NDH-1 subunit F</fullName>
    </alternativeName>
</protein>
<comment type="caution">
    <text evidence="11">The sequence shown here is derived from an EMBL/GenBank/DDBJ whole genome shotgun (WGS) entry which is preliminary data.</text>
</comment>
<keyword evidence="12" id="KW-1185">Reference proteome</keyword>
<evidence type="ECO:0000256" key="2">
    <source>
        <dbReference type="ARBA" id="ARBA00007523"/>
    </source>
</evidence>
<dbReference type="InterPro" id="IPR037225">
    <property type="entry name" value="Nuo51_FMN-bd_sf"/>
</dbReference>
<keyword evidence="6" id="KW-0408">Iron</keyword>
<dbReference type="PANTHER" id="PTHR43578">
    <property type="entry name" value="NADH-QUINONE OXIDOREDUCTASE SUBUNIT F"/>
    <property type="match status" value="1"/>
</dbReference>
<dbReference type="Proteomes" id="UP001149400">
    <property type="component" value="Unassembled WGS sequence"/>
</dbReference>
<keyword evidence="7" id="KW-0411">Iron-sulfur</keyword>
<dbReference type="Gene3D" id="1.20.1440.230">
    <property type="entry name" value="NADH-ubiquinone oxidoreductase 51kDa subunit, iron-sulphur binding domain"/>
    <property type="match status" value="1"/>
</dbReference>
<evidence type="ECO:0000259" key="10">
    <source>
        <dbReference type="SMART" id="SM00928"/>
    </source>
</evidence>
<evidence type="ECO:0000256" key="9">
    <source>
        <dbReference type="ARBA" id="ARBA00032787"/>
    </source>
</evidence>
<evidence type="ECO:0000256" key="3">
    <source>
        <dbReference type="ARBA" id="ARBA00019901"/>
    </source>
</evidence>
<dbReference type="SMART" id="SM00928">
    <property type="entry name" value="NADH_4Fe-4S"/>
    <property type="match status" value="1"/>
</dbReference>
<dbReference type="Gene3D" id="1.10.10.1590">
    <property type="entry name" value="NADH-quinone oxidoreductase subunit E"/>
    <property type="match status" value="1"/>
</dbReference>
<evidence type="ECO:0000256" key="6">
    <source>
        <dbReference type="ARBA" id="ARBA00023004"/>
    </source>
</evidence>
<keyword evidence="4" id="KW-0004">4Fe-4S</keyword>
<dbReference type="SUPFAM" id="SSF140490">
    <property type="entry name" value="Nqo1C-terminal domain-like"/>
    <property type="match status" value="1"/>
</dbReference>
<evidence type="ECO:0000256" key="7">
    <source>
        <dbReference type="ARBA" id="ARBA00023014"/>
    </source>
</evidence>
<dbReference type="PROSITE" id="PS00645">
    <property type="entry name" value="COMPLEX1_51K_2"/>
    <property type="match status" value="1"/>
</dbReference>
<reference evidence="11" key="1">
    <citation type="submission" date="2021-12" db="EMBL/GenBank/DDBJ databases">
        <title>Enterovibrio ZSDZ35 sp. nov. and Enterovibrio ZSDZ42 sp. nov., isolated from coastal seawater in Qingdao.</title>
        <authorList>
            <person name="Zhang P."/>
        </authorList>
    </citation>
    <scope>NUCLEOTIDE SEQUENCE</scope>
    <source>
        <strain evidence="11">ZSDZ42</strain>
    </source>
</reference>
<evidence type="ECO:0000256" key="1">
    <source>
        <dbReference type="ARBA" id="ARBA00001917"/>
    </source>
</evidence>
<dbReference type="Pfam" id="PF01257">
    <property type="entry name" value="2Fe-2S_thioredx"/>
    <property type="match status" value="1"/>
</dbReference>
<dbReference type="EMBL" id="JAJUBC010000001">
    <property type="protein sequence ID" value="MDD1791620.1"/>
    <property type="molecule type" value="Genomic_DNA"/>
</dbReference>
<dbReference type="Gene3D" id="3.10.20.600">
    <property type="match status" value="1"/>
</dbReference>
<name>A0ABT5QVH9_9GAMM</name>
<gene>
    <name evidence="11" type="ORF">LRP50_00565</name>
</gene>
<dbReference type="InterPro" id="IPR019575">
    <property type="entry name" value="Nuop51_4Fe4S-bd"/>
</dbReference>
<dbReference type="PROSITE" id="PS00644">
    <property type="entry name" value="COMPLEX1_51K_1"/>
    <property type="match status" value="1"/>
</dbReference>
<dbReference type="InterPro" id="IPR041921">
    <property type="entry name" value="NuoE_N"/>
</dbReference>
<dbReference type="InterPro" id="IPR001949">
    <property type="entry name" value="NADH-UbQ_OxRdtase_51kDa_CS"/>
</dbReference>
<dbReference type="SUPFAM" id="SSF142984">
    <property type="entry name" value="Nqo1 middle domain-like"/>
    <property type="match status" value="1"/>
</dbReference>